<evidence type="ECO:0000313" key="2">
    <source>
        <dbReference type="Proteomes" id="UP000541610"/>
    </source>
</evidence>
<sequence length="133" mass="14879">MIINTHYTFKPSDLYLAPRAYLDVPTVRGERLSAHVCSLMVHRTPTSSTIIIAFNEVLCTFDTHEKLSNNGPYTGHDSKARWLTSVTKSQEAFICMDPVNAKRETMEKLPQAAAQIFTVLPMGVRIDSHLQGS</sequence>
<reference evidence="1 2" key="1">
    <citation type="submission" date="2020-04" db="EMBL/GenBank/DDBJ databases">
        <title>Perkinsus olseni comparative genomics.</title>
        <authorList>
            <person name="Bogema D.R."/>
        </authorList>
    </citation>
    <scope>NUCLEOTIDE SEQUENCE [LARGE SCALE GENOMIC DNA]</scope>
    <source>
        <strain evidence="1">00978-12</strain>
    </source>
</reference>
<name>A0A7J6NID6_PEROL</name>
<dbReference type="EMBL" id="JABANP010000383">
    <property type="protein sequence ID" value="KAF4683197.1"/>
    <property type="molecule type" value="Genomic_DNA"/>
</dbReference>
<protein>
    <submittedName>
        <fullName evidence="1">Uncharacterized protein</fullName>
    </submittedName>
</protein>
<proteinExistence type="predicted"/>
<gene>
    <name evidence="1" type="ORF">FOZ60_009521</name>
</gene>
<comment type="caution">
    <text evidence="1">The sequence shown here is derived from an EMBL/GenBank/DDBJ whole genome shotgun (WGS) entry which is preliminary data.</text>
</comment>
<dbReference type="AlphaFoldDB" id="A0A7J6NID6"/>
<evidence type="ECO:0000313" key="1">
    <source>
        <dbReference type="EMBL" id="KAF4683197.1"/>
    </source>
</evidence>
<dbReference type="Proteomes" id="UP000541610">
    <property type="component" value="Unassembled WGS sequence"/>
</dbReference>
<accession>A0A7J6NID6</accession>
<organism evidence="1 2">
    <name type="scientific">Perkinsus olseni</name>
    <name type="common">Perkinsus atlanticus</name>
    <dbReference type="NCBI Taxonomy" id="32597"/>
    <lineage>
        <taxon>Eukaryota</taxon>
        <taxon>Sar</taxon>
        <taxon>Alveolata</taxon>
        <taxon>Perkinsozoa</taxon>
        <taxon>Perkinsea</taxon>
        <taxon>Perkinsida</taxon>
        <taxon>Perkinsidae</taxon>
        <taxon>Perkinsus</taxon>
    </lineage>
</organism>